<proteinExistence type="predicted"/>
<name>A0AB34G950_ESCRO</name>
<gene>
    <name evidence="2" type="ORF">J1605_015626</name>
</gene>
<sequence>MWAGPGAGGGPALSGPQRFRLLWEPFVGTGRGPSLHKGDHGAARCSHFSSFHRLPSSPARKPSEHRPGRDIQPLATAAAPAASSAERLVLGVHSHRAPTLASRPLPSLPNWRKGPPVGKNRRGPRAGAASHWLLSLCPPSRLAAGRAHGPCTLPRAARRWTGGGWWCSQWERPAGRGSRRWVSGLGRTGKQSRSACQVPTLRRARGGCAKVTADPSFLQPGKAAAHRVPWAPSACGQSCAHHPLGPFLYPQVTARLPLCEFHLPQAPGRGALGALRLSPTPVPTLAHTCLGEGPRAACWSHGSPERAEQPR</sequence>
<keyword evidence="3" id="KW-1185">Reference proteome</keyword>
<dbReference type="AlphaFoldDB" id="A0AB34G950"/>
<dbReference type="Proteomes" id="UP001159641">
    <property type="component" value="Unassembled WGS sequence"/>
</dbReference>
<comment type="caution">
    <text evidence="2">The sequence shown here is derived from an EMBL/GenBank/DDBJ whole genome shotgun (WGS) entry which is preliminary data.</text>
</comment>
<evidence type="ECO:0000313" key="2">
    <source>
        <dbReference type="EMBL" id="KAJ8776328.1"/>
    </source>
</evidence>
<feature type="region of interest" description="Disordered" evidence="1">
    <location>
        <begin position="100"/>
        <end position="125"/>
    </location>
</feature>
<evidence type="ECO:0000256" key="1">
    <source>
        <dbReference type="SAM" id="MobiDB-lite"/>
    </source>
</evidence>
<protein>
    <submittedName>
        <fullName evidence="2">Uncharacterized protein</fullName>
    </submittedName>
</protein>
<dbReference type="EMBL" id="JAIQCJ010002438">
    <property type="protein sequence ID" value="KAJ8776328.1"/>
    <property type="molecule type" value="Genomic_DNA"/>
</dbReference>
<accession>A0AB34G950</accession>
<evidence type="ECO:0000313" key="3">
    <source>
        <dbReference type="Proteomes" id="UP001159641"/>
    </source>
</evidence>
<organism evidence="2 3">
    <name type="scientific">Eschrichtius robustus</name>
    <name type="common">California gray whale</name>
    <name type="synonym">Eschrichtius gibbosus</name>
    <dbReference type="NCBI Taxonomy" id="9764"/>
    <lineage>
        <taxon>Eukaryota</taxon>
        <taxon>Metazoa</taxon>
        <taxon>Chordata</taxon>
        <taxon>Craniata</taxon>
        <taxon>Vertebrata</taxon>
        <taxon>Euteleostomi</taxon>
        <taxon>Mammalia</taxon>
        <taxon>Eutheria</taxon>
        <taxon>Laurasiatheria</taxon>
        <taxon>Artiodactyla</taxon>
        <taxon>Whippomorpha</taxon>
        <taxon>Cetacea</taxon>
        <taxon>Mysticeti</taxon>
        <taxon>Eschrichtiidae</taxon>
        <taxon>Eschrichtius</taxon>
    </lineage>
</organism>
<reference evidence="2 3" key="1">
    <citation type="submission" date="2022-11" db="EMBL/GenBank/DDBJ databases">
        <title>Whole genome sequence of Eschrichtius robustus ER-17-0199.</title>
        <authorList>
            <person name="Bruniche-Olsen A."/>
            <person name="Black A.N."/>
            <person name="Fields C.J."/>
            <person name="Walden K."/>
            <person name="Dewoody J.A."/>
        </authorList>
    </citation>
    <scope>NUCLEOTIDE SEQUENCE [LARGE SCALE GENOMIC DNA]</scope>
    <source>
        <strain evidence="2">ER-17-0199</strain>
        <tissue evidence="2">Blubber</tissue>
    </source>
</reference>